<keyword evidence="2" id="KW-1133">Transmembrane helix</keyword>
<reference evidence="3" key="1">
    <citation type="journal article" date="2021" name="Proc. Natl. Acad. Sci. U.S.A.">
        <title>A Catalog of Tens of Thousands of Viruses from Human Metagenomes Reveals Hidden Associations with Chronic Diseases.</title>
        <authorList>
            <person name="Tisza M.J."/>
            <person name="Buck C.B."/>
        </authorList>
    </citation>
    <scope>NUCLEOTIDE SEQUENCE</scope>
    <source>
        <strain evidence="3">Ct5co22</strain>
    </source>
</reference>
<feature type="transmembrane region" description="Helical" evidence="2">
    <location>
        <begin position="26"/>
        <end position="45"/>
    </location>
</feature>
<keyword evidence="2" id="KW-0812">Transmembrane</keyword>
<dbReference type="EMBL" id="BK015735">
    <property type="protein sequence ID" value="DAE22630.1"/>
    <property type="molecule type" value="Genomic_DNA"/>
</dbReference>
<evidence type="ECO:0000313" key="3">
    <source>
        <dbReference type="EMBL" id="DAE22630.1"/>
    </source>
</evidence>
<proteinExistence type="predicted"/>
<accession>A0A8S5QTW7</accession>
<keyword evidence="2" id="KW-0472">Membrane</keyword>
<feature type="region of interest" description="Disordered" evidence="1">
    <location>
        <begin position="1"/>
        <end position="20"/>
    </location>
</feature>
<evidence type="ECO:0000256" key="1">
    <source>
        <dbReference type="SAM" id="MobiDB-lite"/>
    </source>
</evidence>
<evidence type="ECO:0000256" key="2">
    <source>
        <dbReference type="SAM" id="Phobius"/>
    </source>
</evidence>
<sequence length="106" mass="11896">MTVWCPPQNDGRPGGEKGEKARMPEAIICAIVTGGLSLLGIIYASNKSASKVDERLNSQQAVIETKIEELTREVREHNNFARRMPVVEEQIKVINHRIQDLEQGKE</sequence>
<protein>
    <submittedName>
        <fullName evidence="3">Uncharacterized protein</fullName>
    </submittedName>
</protein>
<organism evidence="3">
    <name type="scientific">Siphoviridae sp. ct5co22</name>
    <dbReference type="NCBI Taxonomy" id="2826294"/>
    <lineage>
        <taxon>Viruses</taxon>
        <taxon>Duplodnaviria</taxon>
        <taxon>Heunggongvirae</taxon>
        <taxon>Uroviricota</taxon>
        <taxon>Caudoviricetes</taxon>
    </lineage>
</organism>
<name>A0A8S5QTW7_9CAUD</name>